<sequence length="487" mass="55053">MFAHTNEGLPTPITSIDNLLKEADSSARPEKVFIGHNLGHRTFLALIPMKDFYAMSKVANERQPDGSPATQRPLNEAHATGLAKYILRGLVAAAIEYRAKNNKPESEALNELQKVMGPQTYMSLQPIIANLRTVEPGGAGIEGRRMESEGETACFKVYLGQRDLLYVIDGQHRRYAMDLVFEFLTEIRLNRKYPRKPKLFEGDFKAIIENDILAAWDECDEVARGFCKIAVEIHLGLGVREEQQLYHDLNNLSKKVERSLALKFDSANPVNQFIQNELLPNILDWEDVVDGDQSNWQKDTGRWTFRDLAAVNAILFLNKTSIASATPKDVEEKQATAYRMWGAIANVPGFGKQGAKANTVLAQPVVVKAIAKLVYDLGFGRRRDANAAEDLEKLLHNLSQVNFSHTNPVWRFYELTEQERIKAKLTGLRDYLPDNGDVSRDIGHYDTTNKWMKFGTRHNDIYPIIADMIRWQLKLPSRTAPKVEDAA</sequence>
<dbReference type="KEGG" id="vg:26798978"/>
<dbReference type="RefSeq" id="YP_009222606.1">
    <property type="nucleotide sequence ID" value="NC_029065.1"/>
</dbReference>
<dbReference type="Pfam" id="PF14072">
    <property type="entry name" value="DndB"/>
    <property type="match status" value="1"/>
</dbReference>
<reference evidence="2" key="1">
    <citation type="submission" date="2015-10" db="EMBL/GenBank/DDBJ databases">
        <authorList>
            <person name="Millard A."/>
        </authorList>
    </citation>
    <scope>NUCLEOTIDE SEQUENCE [LARGE SCALE GENOMIC DNA]</scope>
</reference>
<evidence type="ECO:0000313" key="1">
    <source>
        <dbReference type="EMBL" id="CUR44227.1"/>
    </source>
</evidence>
<dbReference type="Proteomes" id="UP000204441">
    <property type="component" value="Genome"/>
</dbReference>
<keyword evidence="2" id="KW-1185">Reference proteome</keyword>
<evidence type="ECO:0008006" key="3">
    <source>
        <dbReference type="Google" id="ProtNLM"/>
    </source>
</evidence>
<dbReference type="EMBL" id="LN887844">
    <property type="protein sequence ID" value="CUR44227.1"/>
    <property type="molecule type" value="Genomic_DNA"/>
</dbReference>
<proteinExistence type="predicted"/>
<name>A0A0S4KWH3_9CAUD</name>
<dbReference type="GeneID" id="26798978"/>
<accession>A0A0S4KWH3</accession>
<gene>
    <name evidence="1" type="ORF">VCM_00008</name>
</gene>
<dbReference type="InterPro" id="IPR017642">
    <property type="entry name" value="DNA_S_mod_DndB"/>
</dbReference>
<evidence type="ECO:0000313" key="2">
    <source>
        <dbReference type="Proteomes" id="UP000204441"/>
    </source>
</evidence>
<protein>
    <recommendedName>
        <fullName evidence="3">DGQHR domain protein</fullName>
    </recommendedName>
</protein>
<organism evidence="1 2">
    <name type="scientific">Pseudomonas phage VCM</name>
    <dbReference type="NCBI Taxonomy" id="1729937"/>
    <lineage>
        <taxon>Viruses</taxon>
        <taxon>Duplodnaviria</taxon>
        <taxon>Heunggongvirae</taxon>
        <taxon>Uroviricota</taxon>
        <taxon>Caudoviricetes</taxon>
        <taxon>Vandenendeviridae</taxon>
        <taxon>Gorskivirinae</taxon>
        <taxon>Kremarvirus</taxon>
        <taxon>Kremarvirus VCM</taxon>
        <taxon>Otagovirus VCM</taxon>
    </lineage>
</organism>